<reference evidence="5" key="1">
    <citation type="submission" date="2016-11" db="UniProtKB">
        <authorList>
            <consortium name="WormBaseParasite"/>
        </authorList>
    </citation>
    <scope>IDENTIFICATION</scope>
</reference>
<dbReference type="AlphaFoldDB" id="A0A1I8G7D4"/>
<dbReference type="Gene3D" id="3.40.50.300">
    <property type="entry name" value="P-loop containing nucleotide triphosphate hydrolases"/>
    <property type="match status" value="1"/>
</dbReference>
<keyword evidence="2" id="KW-0808">Transferase</keyword>
<organism evidence="4 5">
    <name type="scientific">Macrostomum lignano</name>
    <dbReference type="NCBI Taxonomy" id="282301"/>
    <lineage>
        <taxon>Eukaryota</taxon>
        <taxon>Metazoa</taxon>
        <taxon>Spiralia</taxon>
        <taxon>Lophotrochozoa</taxon>
        <taxon>Platyhelminthes</taxon>
        <taxon>Rhabditophora</taxon>
        <taxon>Macrostomorpha</taxon>
        <taxon>Macrostomida</taxon>
        <taxon>Macrostomidae</taxon>
        <taxon>Macrostomum</taxon>
    </lineage>
</organism>
<dbReference type="Proteomes" id="UP000095280">
    <property type="component" value="Unplaced"/>
</dbReference>
<proteinExistence type="inferred from homology"/>
<evidence type="ECO:0000313" key="5">
    <source>
        <dbReference type="WBParaSite" id="maker-uti_cns_0001088-snap-gene-0.4-mRNA-1"/>
    </source>
</evidence>
<accession>A0A1I8G7D4</accession>
<evidence type="ECO:0000259" key="3">
    <source>
        <dbReference type="Pfam" id="PF00685"/>
    </source>
</evidence>
<dbReference type="PANTHER" id="PTHR11783">
    <property type="entry name" value="SULFOTRANSFERASE SULT"/>
    <property type="match status" value="1"/>
</dbReference>
<evidence type="ECO:0000256" key="2">
    <source>
        <dbReference type="ARBA" id="ARBA00022679"/>
    </source>
</evidence>
<keyword evidence="4" id="KW-1185">Reference proteome</keyword>
<dbReference type="InterPro" id="IPR000863">
    <property type="entry name" value="Sulfotransferase_dom"/>
</dbReference>
<dbReference type="GO" id="GO:0008146">
    <property type="term" value="F:sulfotransferase activity"/>
    <property type="evidence" value="ECO:0007669"/>
    <property type="project" value="InterPro"/>
</dbReference>
<comment type="similarity">
    <text evidence="1">Belongs to the sulfotransferase 1 family.</text>
</comment>
<protein>
    <submittedName>
        <fullName evidence="5">Sulfotransfer_1 domain-containing protein</fullName>
    </submittedName>
</protein>
<sequence>MSLNWRDWPVPLHSSAEVLAELAENFQFYDDDILVNTFPKCGTTLVQEIVSCLVLGPERTRTTDLKLRSPFIDLNLPPELPVPRPIDGAKKLDRPRVLKTHLPPAFHMRHLVAPSGPRNIIVMRNPKDAIVSTYHHMTSARRDELSGVPQEFSQFWRMMLGIPGGAENTEIVVHDFFDFNLSWWSMRRHSRVLILFYEDLIVDKTAEVKRMAEFLSTPLTEALLHSVLQQTSFSAMQSNPMVNITLTDPSAGVPAQILFVAVKSATGNGISPLRMPSWLTELLRRNWPARVCNFATSECELNLIFYDCLMGR</sequence>
<evidence type="ECO:0000313" key="4">
    <source>
        <dbReference type="Proteomes" id="UP000095280"/>
    </source>
</evidence>
<dbReference type="SUPFAM" id="SSF52540">
    <property type="entry name" value="P-loop containing nucleoside triphosphate hydrolases"/>
    <property type="match status" value="1"/>
</dbReference>
<evidence type="ECO:0000256" key="1">
    <source>
        <dbReference type="ARBA" id="ARBA00005771"/>
    </source>
</evidence>
<dbReference type="InterPro" id="IPR027417">
    <property type="entry name" value="P-loop_NTPase"/>
</dbReference>
<feature type="domain" description="Sulfotransferase" evidence="3">
    <location>
        <begin position="30"/>
        <end position="246"/>
    </location>
</feature>
<dbReference type="WBParaSite" id="maker-uti_cns_0001088-snap-gene-0.4-mRNA-1">
    <property type="protein sequence ID" value="maker-uti_cns_0001088-snap-gene-0.4-mRNA-1"/>
    <property type="gene ID" value="maker-uti_cns_0001088-snap-gene-0.4"/>
</dbReference>
<name>A0A1I8G7D4_9PLAT</name>
<dbReference type="Pfam" id="PF00685">
    <property type="entry name" value="Sulfotransfer_1"/>
    <property type="match status" value="1"/>
</dbReference>